<dbReference type="AlphaFoldDB" id="A0A914UR36"/>
<reference evidence="4" key="1">
    <citation type="submission" date="2022-11" db="UniProtKB">
        <authorList>
            <consortium name="WormBaseParasite"/>
        </authorList>
    </citation>
    <scope>IDENTIFICATION</scope>
</reference>
<evidence type="ECO:0000313" key="3">
    <source>
        <dbReference type="Proteomes" id="UP000887566"/>
    </source>
</evidence>
<feature type="transmembrane region" description="Helical" evidence="2">
    <location>
        <begin position="163"/>
        <end position="184"/>
    </location>
</feature>
<keyword evidence="2" id="KW-0472">Membrane</keyword>
<sequence>MDREWDAAKCYDTSAWQLSPEGVVARVRERARRERCSPRFLVCCRVWHGSDRCPRTRISDAGGKQTVADQFRISSATLRPTLLRRPRASCCCAISRIACAPQKDHCLLSVEQFFLSHSSAGENYLDFETLDPVQSSTDRSYRELNCQKMMFHLRRKEMSKSHFVWADMVRISLIVSAALCWCIAPKDFHQFASCFYFAGAVLLFGSLLVVTGQHQQELERAHQISQQEKEQLRKDAQEALERALGETQALHNEAVDAMSRQHQHQCSLLDEKLAEAEKMIVQLKKDKVRLETTLAKDRDEKVK</sequence>
<dbReference type="Proteomes" id="UP000887566">
    <property type="component" value="Unplaced"/>
</dbReference>
<accession>A0A914UR36</accession>
<protein>
    <submittedName>
        <fullName evidence="4">Uncharacterized protein</fullName>
    </submittedName>
</protein>
<evidence type="ECO:0000313" key="4">
    <source>
        <dbReference type="WBParaSite" id="PSAMB.scaffold1194size34638.g11696.t1"/>
    </source>
</evidence>
<keyword evidence="2" id="KW-0812">Transmembrane</keyword>
<proteinExistence type="predicted"/>
<dbReference type="WBParaSite" id="PSAMB.scaffold1194size34638.g11696.t1">
    <property type="protein sequence ID" value="PSAMB.scaffold1194size34638.g11696.t1"/>
    <property type="gene ID" value="PSAMB.scaffold1194size34638.g11696"/>
</dbReference>
<keyword evidence="2" id="KW-1133">Transmembrane helix</keyword>
<evidence type="ECO:0000256" key="1">
    <source>
        <dbReference type="SAM" id="Coils"/>
    </source>
</evidence>
<keyword evidence="3" id="KW-1185">Reference proteome</keyword>
<organism evidence="3 4">
    <name type="scientific">Plectus sambesii</name>
    <dbReference type="NCBI Taxonomy" id="2011161"/>
    <lineage>
        <taxon>Eukaryota</taxon>
        <taxon>Metazoa</taxon>
        <taxon>Ecdysozoa</taxon>
        <taxon>Nematoda</taxon>
        <taxon>Chromadorea</taxon>
        <taxon>Plectida</taxon>
        <taxon>Plectina</taxon>
        <taxon>Plectoidea</taxon>
        <taxon>Plectidae</taxon>
        <taxon>Plectus</taxon>
    </lineage>
</organism>
<name>A0A914UR36_9BILA</name>
<feature type="coiled-coil region" evidence="1">
    <location>
        <begin position="215"/>
        <end position="300"/>
    </location>
</feature>
<evidence type="ECO:0000256" key="2">
    <source>
        <dbReference type="SAM" id="Phobius"/>
    </source>
</evidence>
<feature type="transmembrane region" description="Helical" evidence="2">
    <location>
        <begin position="190"/>
        <end position="210"/>
    </location>
</feature>
<keyword evidence="1" id="KW-0175">Coiled coil</keyword>